<evidence type="ECO:0000256" key="2">
    <source>
        <dbReference type="ARBA" id="ARBA00010157"/>
    </source>
</evidence>
<evidence type="ECO:0000256" key="6">
    <source>
        <dbReference type="ARBA" id="ARBA00023136"/>
    </source>
</evidence>
<feature type="coiled-coil region" evidence="7">
    <location>
        <begin position="554"/>
        <end position="581"/>
    </location>
</feature>
<evidence type="ECO:0000256" key="8">
    <source>
        <dbReference type="SAM" id="Phobius"/>
    </source>
</evidence>
<comment type="caution">
    <text evidence="10">The sequence shown here is derived from an EMBL/GenBank/DDBJ whole genome shotgun (WGS) entry which is preliminary data.</text>
</comment>
<name>A0A923SMX4_WEICO</name>
<dbReference type="NCBIfam" id="TIGR03057">
    <property type="entry name" value="xxxLxxG_by_4"/>
    <property type="match status" value="1"/>
</dbReference>
<feature type="transmembrane region" description="Helical" evidence="8">
    <location>
        <begin position="1007"/>
        <end position="1033"/>
    </location>
</feature>
<reference evidence="10" key="1">
    <citation type="submission" date="2020-08" db="EMBL/GenBank/DDBJ databases">
        <title>Complete genome sequence of Weissella confusa strain FS54 provides insights into metabolic potential.</title>
        <authorList>
            <person name="Fhoula I."/>
            <person name="Najjari A."/>
            <person name="Lekired A."/>
            <person name="Bessrour-Aouam N."/>
            <person name="Jaballah S."/>
            <person name="Klibi N."/>
            <person name="Ouzari H.-I."/>
        </authorList>
    </citation>
    <scope>NUCLEOTIDE SEQUENCE</scope>
    <source>
        <strain evidence="10">FS54</strain>
    </source>
</reference>
<comment type="similarity">
    <text evidence="2">Belongs to the resistance-nodulation-cell division (RND) (TC 2.A.6) family. MmpL subfamily.</text>
</comment>
<dbReference type="Pfam" id="PF03176">
    <property type="entry name" value="MMPL"/>
    <property type="match status" value="2"/>
</dbReference>
<dbReference type="InterPro" id="IPR000731">
    <property type="entry name" value="SSD"/>
</dbReference>
<feature type="domain" description="SSD" evidence="9">
    <location>
        <begin position="937"/>
        <end position="1068"/>
    </location>
</feature>
<feature type="transmembrane region" description="Helical" evidence="8">
    <location>
        <begin position="231"/>
        <end position="250"/>
    </location>
</feature>
<dbReference type="InterPro" id="IPR050545">
    <property type="entry name" value="Mycobact_MmpL"/>
</dbReference>
<organism evidence="10 11">
    <name type="scientific">Weissella confusa</name>
    <name type="common">Lactobacillus confusus</name>
    <dbReference type="NCBI Taxonomy" id="1583"/>
    <lineage>
        <taxon>Bacteria</taxon>
        <taxon>Bacillati</taxon>
        <taxon>Bacillota</taxon>
        <taxon>Bacilli</taxon>
        <taxon>Lactobacillales</taxon>
        <taxon>Lactobacillaceae</taxon>
        <taxon>Weissella</taxon>
    </lineage>
</organism>
<keyword evidence="6 8" id="KW-0472">Membrane</keyword>
<keyword evidence="7" id="KW-0175">Coiled coil</keyword>
<dbReference type="EMBL" id="JACSZT010000004">
    <property type="protein sequence ID" value="MBC6498515.1"/>
    <property type="molecule type" value="Genomic_DNA"/>
</dbReference>
<accession>A0A923SMX4</accession>
<feature type="transmembrane region" description="Helical" evidence="8">
    <location>
        <begin position="306"/>
        <end position="334"/>
    </location>
</feature>
<keyword evidence="3" id="KW-1003">Cell membrane</keyword>
<dbReference type="PROSITE" id="PS50156">
    <property type="entry name" value="SSD"/>
    <property type="match status" value="1"/>
</dbReference>
<dbReference type="Proteomes" id="UP000650485">
    <property type="component" value="Unassembled WGS sequence"/>
</dbReference>
<dbReference type="Gene3D" id="1.10.287.950">
    <property type="entry name" value="Methyl-accepting chemotaxis protein"/>
    <property type="match status" value="1"/>
</dbReference>
<dbReference type="PANTHER" id="PTHR33406:SF6">
    <property type="entry name" value="MEMBRANE PROTEIN YDGH-RELATED"/>
    <property type="match status" value="1"/>
</dbReference>
<dbReference type="SUPFAM" id="SSF82866">
    <property type="entry name" value="Multidrug efflux transporter AcrB transmembrane domain"/>
    <property type="match status" value="2"/>
</dbReference>
<feature type="transmembrane region" description="Helical" evidence="8">
    <location>
        <begin position="198"/>
        <end position="219"/>
    </location>
</feature>
<feature type="transmembrane region" description="Helical" evidence="8">
    <location>
        <begin position="906"/>
        <end position="925"/>
    </location>
</feature>
<dbReference type="Gene3D" id="1.20.1640.10">
    <property type="entry name" value="Multidrug efflux transporter AcrB transmembrane domain"/>
    <property type="match status" value="2"/>
</dbReference>
<feature type="transmembrane region" description="Helical" evidence="8">
    <location>
        <begin position="1039"/>
        <end position="1062"/>
    </location>
</feature>
<evidence type="ECO:0000256" key="1">
    <source>
        <dbReference type="ARBA" id="ARBA00004651"/>
    </source>
</evidence>
<feature type="transmembrane region" description="Helical" evidence="8">
    <location>
        <begin position="9"/>
        <end position="27"/>
    </location>
</feature>
<gene>
    <name evidence="10" type="ORF">H7R52_06865</name>
</gene>
<keyword evidence="5 8" id="KW-1133">Transmembrane helix</keyword>
<evidence type="ECO:0000256" key="7">
    <source>
        <dbReference type="SAM" id="Coils"/>
    </source>
</evidence>
<dbReference type="GO" id="GO:0005886">
    <property type="term" value="C:plasma membrane"/>
    <property type="evidence" value="ECO:0007669"/>
    <property type="project" value="UniProtKB-SubCell"/>
</dbReference>
<evidence type="ECO:0000256" key="5">
    <source>
        <dbReference type="ARBA" id="ARBA00022989"/>
    </source>
</evidence>
<dbReference type="InterPro" id="IPR004869">
    <property type="entry name" value="MMPL_dom"/>
</dbReference>
<dbReference type="InterPro" id="IPR023908">
    <property type="entry name" value="xxxLxxG_rpt"/>
</dbReference>
<evidence type="ECO:0000259" key="9">
    <source>
        <dbReference type="PROSITE" id="PS50156"/>
    </source>
</evidence>
<proteinExistence type="inferred from homology"/>
<evidence type="ECO:0000256" key="3">
    <source>
        <dbReference type="ARBA" id="ARBA00022475"/>
    </source>
</evidence>
<keyword evidence="4 8" id="KW-0812">Transmembrane</keyword>
<dbReference type="PANTHER" id="PTHR33406">
    <property type="entry name" value="MEMBRANE PROTEIN MJ1562-RELATED"/>
    <property type="match status" value="1"/>
</dbReference>
<dbReference type="AlphaFoldDB" id="A0A923SMX4"/>
<feature type="transmembrane region" description="Helical" evidence="8">
    <location>
        <begin position="355"/>
        <end position="375"/>
    </location>
</feature>
<feature type="transmembrane region" description="Helical" evidence="8">
    <location>
        <begin position="277"/>
        <end position="300"/>
    </location>
</feature>
<feature type="transmembrane region" description="Helical" evidence="8">
    <location>
        <begin position="932"/>
        <end position="953"/>
    </location>
</feature>
<evidence type="ECO:0000313" key="10">
    <source>
        <dbReference type="EMBL" id="MBC6498515.1"/>
    </source>
</evidence>
<evidence type="ECO:0000256" key="4">
    <source>
        <dbReference type="ARBA" id="ARBA00022692"/>
    </source>
</evidence>
<protein>
    <submittedName>
        <fullName evidence="10">MMPL family transporter</fullName>
    </submittedName>
</protein>
<feature type="transmembrane region" description="Helical" evidence="8">
    <location>
        <begin position="968"/>
        <end position="987"/>
    </location>
</feature>
<sequence>MKLFKNRNSLWFVFWAVILTLAVVFFPDESSLKSDQSVPDSYQSVQADKLANQFSEKDKGAKTVIAVYTNGNQPLTDVQNQAIDQTVKKLRDNAAEYKITGVTDAGDSSEAKSQVVSKDKTTRLVQLTVKSNDITKMKKELTAATATKQVRSYITGSDILDQDFGDATGKGIAKTELIAVIFIFVVLIFVFKSPITPILSLATVGVSAVVGISIVYNMVKYWGLSYSDLTEAFIIIVLFGVGTDYNILLYNEFRSGLVRGLDKFAASKEAIRVGGRIILYAGVSVLIGMGTLYFADFYLYKSAFGIAISVAVLLMVLLTLNPFFMTTFGSFMFWPTKSFNVEGESRFWQFLTKTALARPVIALGTLLIILVPIALQSHGDLNYDSAVEVSDKTPSKQGYNLIQSHFSKGMAASTTIYLKSNTTLDNQDGLRVIDQVTQNLKSIKSVEKVMSVTQPVGKKIKALYVKQQLSDVTSGLGSATNGLSQIKSGLHSAKTEIDGSDMSGTVKSATELSDGSKEVAAGAASLQSGIGQITTGINQLQSQLTAGTADGEQITQLAAALPELNQAINQLNEQVNLTNNQQDADVTDHLTKIGSAANEIGNQLGSVNEALQNVSEDSDFDAQSLLDEMKQAGIEMTAEQQAAVKQSIDDKLAKQQAEMAAVQKQVTASLTAIGEQAQQIGDADQALASQLTSLNETTSQLQTAVAQLTQASNQLLPTSASVIQQLSGGMDQLKSGTTQLTTALNEVDSQTGQLTAGAQQVANGNSQFAAGFTGLAGQMKTLSEGLASADGGLGEVSAGTNDVNKYVKELKQSSSSEMFYVPNDMIHGEDFKSSLDTYLSDNRKMTSITVYLKGDPSTVHATKQIDNIKAVLTATLAGTDLKDATFAIGGTTSSTKDLNDLATKDFVKTAAIMLMGILIALLFVTRSFWQSIAIEGTLVLAYYAALNIVHWVTSSLLGQDSLTWNTPFFSFIMLIALGVDYTIFLMLKYRDELAAHKDARVGVKASLIKSVAMIGTVVISAAVILGGTFAALIPSGVLTLIQVALVVIVGLVLLVILIPLVLPAVISLTQGNTAE</sequence>
<feature type="transmembrane region" description="Helical" evidence="8">
    <location>
        <begin position="171"/>
        <end position="191"/>
    </location>
</feature>
<evidence type="ECO:0000313" key="11">
    <source>
        <dbReference type="Proteomes" id="UP000650485"/>
    </source>
</evidence>
<comment type="subcellular location">
    <subcellularLocation>
        <location evidence="1">Cell membrane</location>
        <topology evidence="1">Multi-pass membrane protein</topology>
    </subcellularLocation>
</comment>